<feature type="domain" description="AMP-dependent synthetase/ligase" evidence="2">
    <location>
        <begin position="49"/>
        <end position="398"/>
    </location>
</feature>
<dbReference type="AlphaFoldDB" id="A0A418XRM4"/>
<proteinExistence type="predicted"/>
<dbReference type="EMBL" id="QYUP01000120">
    <property type="protein sequence ID" value="RJG15169.1"/>
    <property type="molecule type" value="Genomic_DNA"/>
</dbReference>
<keyword evidence="5" id="KW-1185">Reference proteome</keyword>
<evidence type="ECO:0000259" key="3">
    <source>
        <dbReference type="Pfam" id="PF13193"/>
    </source>
</evidence>
<evidence type="ECO:0000313" key="4">
    <source>
        <dbReference type="EMBL" id="RJG15169.1"/>
    </source>
</evidence>
<keyword evidence="1 4" id="KW-0436">Ligase</keyword>
<dbReference type="PROSITE" id="PS00455">
    <property type="entry name" value="AMP_BINDING"/>
    <property type="match status" value="1"/>
</dbReference>
<dbReference type="InterPro" id="IPR045851">
    <property type="entry name" value="AMP-bd_C_sf"/>
</dbReference>
<gene>
    <name evidence="4" type="ORF">D3872_14730</name>
</gene>
<dbReference type="Gene3D" id="3.40.50.12780">
    <property type="entry name" value="N-terminal domain of ligase-like"/>
    <property type="match status" value="1"/>
</dbReference>
<dbReference type="SUPFAM" id="SSF56801">
    <property type="entry name" value="Acetyl-CoA synthetase-like"/>
    <property type="match status" value="1"/>
</dbReference>
<dbReference type="GO" id="GO:0044550">
    <property type="term" value="P:secondary metabolite biosynthetic process"/>
    <property type="evidence" value="ECO:0007669"/>
    <property type="project" value="TreeGrafter"/>
</dbReference>
<reference evidence="4 5" key="1">
    <citation type="submission" date="2018-09" db="EMBL/GenBank/DDBJ databases">
        <authorList>
            <person name="Zhu H."/>
        </authorList>
    </citation>
    <scope>NUCLEOTIDE SEQUENCE [LARGE SCALE GENOMIC DNA]</scope>
    <source>
        <strain evidence="4 5">K1S02-61</strain>
    </source>
</reference>
<evidence type="ECO:0000256" key="1">
    <source>
        <dbReference type="ARBA" id="ARBA00022598"/>
    </source>
</evidence>
<dbReference type="InterPro" id="IPR020845">
    <property type="entry name" value="AMP-binding_CS"/>
</dbReference>
<evidence type="ECO:0000313" key="5">
    <source>
        <dbReference type="Proteomes" id="UP000284006"/>
    </source>
</evidence>
<evidence type="ECO:0000259" key="2">
    <source>
        <dbReference type="Pfam" id="PF00501"/>
    </source>
</evidence>
<dbReference type="Pfam" id="PF13193">
    <property type="entry name" value="AMP-binding_C"/>
    <property type="match status" value="1"/>
</dbReference>
<dbReference type="InterPro" id="IPR000873">
    <property type="entry name" value="AMP-dep_synth/lig_dom"/>
</dbReference>
<dbReference type="Pfam" id="PF00501">
    <property type="entry name" value="AMP-binding"/>
    <property type="match status" value="1"/>
</dbReference>
<dbReference type="InterPro" id="IPR025110">
    <property type="entry name" value="AMP-bd_C"/>
</dbReference>
<comment type="caution">
    <text evidence="4">The sequence shown here is derived from an EMBL/GenBank/DDBJ whole genome shotgun (WGS) entry which is preliminary data.</text>
</comment>
<organism evidence="4 5">
    <name type="scientific">Massilia cavernae</name>
    <dbReference type="NCBI Taxonomy" id="2320864"/>
    <lineage>
        <taxon>Bacteria</taxon>
        <taxon>Pseudomonadati</taxon>
        <taxon>Pseudomonadota</taxon>
        <taxon>Betaproteobacteria</taxon>
        <taxon>Burkholderiales</taxon>
        <taxon>Oxalobacteraceae</taxon>
        <taxon>Telluria group</taxon>
        <taxon>Massilia</taxon>
    </lineage>
</organism>
<dbReference type="Proteomes" id="UP000284006">
    <property type="component" value="Unassembled WGS sequence"/>
</dbReference>
<dbReference type="Gene3D" id="3.30.300.30">
    <property type="match status" value="1"/>
</dbReference>
<sequence length="539" mass="57524">MSPSGYADNFARAHLPPPEQWPEFLFDLPALHYPARLNCVAELLDAAVARGDGARTAVIGEHETLSYADLQARVDRIAHVLVDDMGLVTGNRVLLRGANNPSMAAALLAVLKAGCIAVPTMPLLRARELCTIIVKAQVDAVLCASSLRAELDGALEMAQGDHVPRRKLYFGDGGEGSMEALMARHDAPFQAAGSAADDVCLISFTSGTTGIPKGTMHFHRDVLAICDCFPVHTLQSKRDDIFIGTPPLAFTFGLGGLLLFPLRVGAAGVLLEKLTPEALLAGIEKYRATICFTAPTFYRQMAPLAAKYDLSSLGKTVSAGEALPLPTRDAWKAATGLDMIDGIGATEILHIFISAAGDAIRPGATGKPVPGYQACVLDADGRPAAPGVIGRLAVKGPTGCRYLADERQKAYVSGGWNLTGDAYEMDADGYFYYRSRTDDMIISAGYNIAGAEVEDVLLRHPAVAECGVVGRADEERGQVVEAHVVLKPGFEPSAATALELQNFVKGEIAPYKYPRSVNFTGSLPRTETGKLQRFKLRTQ</sequence>
<name>A0A418XRM4_9BURK</name>
<dbReference type="OrthoDB" id="9766486at2"/>
<dbReference type="GO" id="GO:0016878">
    <property type="term" value="F:acid-thiol ligase activity"/>
    <property type="evidence" value="ECO:0007669"/>
    <property type="project" value="TreeGrafter"/>
</dbReference>
<accession>A0A418XRM4</accession>
<protein>
    <submittedName>
        <fullName evidence="4">2-aminobenzoate-CoA ligase</fullName>
    </submittedName>
</protein>
<dbReference type="PANTHER" id="PTHR43352:SF1">
    <property type="entry name" value="ANTHRANILATE--COA LIGASE"/>
    <property type="match status" value="1"/>
</dbReference>
<dbReference type="InterPro" id="IPR042099">
    <property type="entry name" value="ANL_N_sf"/>
</dbReference>
<feature type="domain" description="AMP-binding enzyme C-terminal" evidence="3">
    <location>
        <begin position="452"/>
        <end position="530"/>
    </location>
</feature>
<dbReference type="PANTHER" id="PTHR43352">
    <property type="entry name" value="ACETYL-COA SYNTHETASE"/>
    <property type="match status" value="1"/>
</dbReference>